<evidence type="ECO:0000256" key="1">
    <source>
        <dbReference type="SAM" id="MobiDB-lite"/>
    </source>
</evidence>
<dbReference type="Proteomes" id="UP000664991">
    <property type="component" value="Chromosome 26"/>
</dbReference>
<feature type="region of interest" description="Disordered" evidence="1">
    <location>
        <begin position="1"/>
        <end position="122"/>
    </location>
</feature>
<feature type="compositionally biased region" description="Basic and acidic residues" evidence="1">
    <location>
        <begin position="9"/>
        <end position="21"/>
    </location>
</feature>
<organism evidence="2 3">
    <name type="scientific">Ovis aries</name>
    <name type="common">Sheep</name>
    <dbReference type="NCBI Taxonomy" id="9940"/>
    <lineage>
        <taxon>Eukaryota</taxon>
        <taxon>Metazoa</taxon>
        <taxon>Chordata</taxon>
        <taxon>Craniata</taxon>
        <taxon>Vertebrata</taxon>
        <taxon>Euteleostomi</taxon>
        <taxon>Mammalia</taxon>
        <taxon>Eutheria</taxon>
        <taxon>Laurasiatheria</taxon>
        <taxon>Artiodactyla</taxon>
        <taxon>Ruminantia</taxon>
        <taxon>Pecora</taxon>
        <taxon>Bovidae</taxon>
        <taxon>Caprinae</taxon>
        <taxon>Ovis</taxon>
    </lineage>
</organism>
<feature type="compositionally biased region" description="Basic and acidic residues" evidence="1">
    <location>
        <begin position="59"/>
        <end position="71"/>
    </location>
</feature>
<protein>
    <submittedName>
        <fullName evidence="2">Uncharacterized protein</fullName>
    </submittedName>
</protein>
<feature type="compositionally biased region" description="Basic and acidic residues" evidence="1">
    <location>
        <begin position="78"/>
        <end position="87"/>
    </location>
</feature>
<feature type="compositionally biased region" description="Basic and acidic residues" evidence="1">
    <location>
        <begin position="39"/>
        <end position="48"/>
    </location>
</feature>
<feature type="compositionally biased region" description="Basic and acidic residues" evidence="1">
    <location>
        <begin position="99"/>
        <end position="122"/>
    </location>
</feature>
<comment type="caution">
    <text evidence="2">The sequence shown here is derived from an EMBL/GenBank/DDBJ whole genome shotgun (WGS) entry which is preliminary data.</text>
</comment>
<dbReference type="EMBL" id="JAEMGP010000026">
    <property type="protein sequence ID" value="KAG5194511.1"/>
    <property type="molecule type" value="Genomic_DNA"/>
</dbReference>
<accession>A0A835ZIT1</accession>
<dbReference type="AlphaFoldDB" id="A0A835ZIT1"/>
<gene>
    <name evidence="2" type="ORF">JEQ12_013308</name>
</gene>
<proteinExistence type="predicted"/>
<evidence type="ECO:0000313" key="3">
    <source>
        <dbReference type="Proteomes" id="UP000664991"/>
    </source>
</evidence>
<evidence type="ECO:0000313" key="2">
    <source>
        <dbReference type="EMBL" id="KAG5194511.1"/>
    </source>
</evidence>
<name>A0A835ZIT1_SHEEP</name>
<sequence>MGKRQLGTSREDTGERDEVSRKQHKGHERRQTPQETQSTEDRRAARESEDTETATGGERAPRLEIADDRVIDPTNGIDAHRRQDCHKSPTRRSVNPATKLDEKCKYSERKQTNEERATETKP</sequence>
<reference evidence="2 3" key="1">
    <citation type="submission" date="2020-12" db="EMBL/GenBank/DDBJ databases">
        <title>De novo assembly of Tibetan sheep genome.</title>
        <authorList>
            <person name="Li X."/>
        </authorList>
    </citation>
    <scope>NUCLEOTIDE SEQUENCE [LARGE SCALE GENOMIC DNA]</scope>
    <source>
        <tissue evidence="2">Heart</tissue>
    </source>
</reference>